<accession>A0ABV9AJ73</accession>
<feature type="region of interest" description="Disordered" evidence="1">
    <location>
        <begin position="36"/>
        <end position="56"/>
    </location>
</feature>
<feature type="signal peptide" evidence="2">
    <location>
        <begin position="1"/>
        <end position="37"/>
    </location>
</feature>
<evidence type="ECO:0000313" key="5">
    <source>
        <dbReference type="Proteomes" id="UP001595839"/>
    </source>
</evidence>
<keyword evidence="5" id="KW-1185">Reference proteome</keyword>
<sequence>MSPSPHSALERIRPGLAAIAAVTAVATCGLLPSSATAAVPSAPRTGDTGVGTPREVAAPSAVSTLSDKWTTPWGISFLPDGKSALVTERNTGVVWTAALDGSKKRVGAVPNAVWSKETQDKGGLLGVAVSPTWDGTTDRAVFFMETTAADNRVVQMSFDGTSLSDYTPVLTGIRRDTQHNGGKIAFGPDGYLYVTTGDAQQPKLAQDKDSLNGKILRITRTGAPAPGNPFGTRVYSYGHRNPQGLAWDSDGQLWETEIGHETFDELNLVEPGQNYGWPTCEGSCSATGMTNPKKVWSPSEGGVPAQIAIVGNDIYASTLRGRRLWKMPIDSTGKDVRSAKSYYGGDYGRLRALVKVPGADELWLGTSDRGTDKDLILKVTIG</sequence>
<dbReference type="EMBL" id="JBHSFK010000004">
    <property type="protein sequence ID" value="MFC4499272.1"/>
    <property type="molecule type" value="Genomic_DNA"/>
</dbReference>
<organism evidence="4 5">
    <name type="scientific">Streptomyces vulcanius</name>
    <dbReference type="NCBI Taxonomy" id="1441876"/>
    <lineage>
        <taxon>Bacteria</taxon>
        <taxon>Bacillati</taxon>
        <taxon>Actinomycetota</taxon>
        <taxon>Actinomycetes</taxon>
        <taxon>Kitasatosporales</taxon>
        <taxon>Streptomycetaceae</taxon>
        <taxon>Streptomyces</taxon>
    </lineage>
</organism>
<dbReference type="RefSeq" id="WP_381169255.1">
    <property type="nucleotide sequence ID" value="NZ_JBHSFK010000004.1"/>
</dbReference>
<dbReference type="InterPro" id="IPR012938">
    <property type="entry name" value="Glc/Sorbosone_DH"/>
</dbReference>
<dbReference type="SUPFAM" id="SSF50952">
    <property type="entry name" value="Soluble quinoprotein glucose dehydrogenase"/>
    <property type="match status" value="1"/>
</dbReference>
<dbReference type="Proteomes" id="UP001595839">
    <property type="component" value="Unassembled WGS sequence"/>
</dbReference>
<dbReference type="PANTHER" id="PTHR19328">
    <property type="entry name" value="HEDGEHOG-INTERACTING PROTEIN"/>
    <property type="match status" value="1"/>
</dbReference>
<proteinExistence type="predicted"/>
<dbReference type="Gene3D" id="2.120.10.30">
    <property type="entry name" value="TolB, C-terminal domain"/>
    <property type="match status" value="1"/>
</dbReference>
<feature type="chain" id="PRO_5045062567" evidence="2">
    <location>
        <begin position="38"/>
        <end position="382"/>
    </location>
</feature>
<evidence type="ECO:0000259" key="3">
    <source>
        <dbReference type="Pfam" id="PF07995"/>
    </source>
</evidence>
<evidence type="ECO:0000256" key="1">
    <source>
        <dbReference type="SAM" id="MobiDB-lite"/>
    </source>
</evidence>
<name>A0ABV9AJ73_9ACTN</name>
<dbReference type="Pfam" id="PF07995">
    <property type="entry name" value="GSDH"/>
    <property type="match status" value="1"/>
</dbReference>
<dbReference type="InterPro" id="IPR011041">
    <property type="entry name" value="Quinoprot_gluc/sorb_DH_b-prop"/>
</dbReference>
<keyword evidence="2" id="KW-0732">Signal</keyword>
<feature type="domain" description="Glucose/Sorbosone dehydrogenase" evidence="3">
    <location>
        <begin position="71"/>
        <end position="369"/>
    </location>
</feature>
<dbReference type="PANTHER" id="PTHR19328:SF13">
    <property type="entry name" value="HIPL1 PROTEIN"/>
    <property type="match status" value="1"/>
</dbReference>
<evidence type="ECO:0000256" key="2">
    <source>
        <dbReference type="SAM" id="SignalP"/>
    </source>
</evidence>
<protein>
    <submittedName>
        <fullName evidence="4">PQQ-dependent sugar dehydrogenase</fullName>
    </submittedName>
</protein>
<gene>
    <name evidence="4" type="ORF">ACFPIH_07000</name>
</gene>
<comment type="caution">
    <text evidence="4">The sequence shown here is derived from an EMBL/GenBank/DDBJ whole genome shotgun (WGS) entry which is preliminary data.</text>
</comment>
<evidence type="ECO:0000313" key="4">
    <source>
        <dbReference type="EMBL" id="MFC4499272.1"/>
    </source>
</evidence>
<dbReference type="InterPro" id="IPR011042">
    <property type="entry name" value="6-blade_b-propeller_TolB-like"/>
</dbReference>
<reference evidence="5" key="1">
    <citation type="journal article" date="2019" name="Int. J. Syst. Evol. Microbiol.">
        <title>The Global Catalogue of Microorganisms (GCM) 10K type strain sequencing project: providing services to taxonomists for standard genome sequencing and annotation.</title>
        <authorList>
            <consortium name="The Broad Institute Genomics Platform"/>
            <consortium name="The Broad Institute Genome Sequencing Center for Infectious Disease"/>
            <person name="Wu L."/>
            <person name="Ma J."/>
        </authorList>
    </citation>
    <scope>NUCLEOTIDE SEQUENCE [LARGE SCALE GENOMIC DNA]</scope>
    <source>
        <strain evidence="5">CGMCC 4.7177</strain>
    </source>
</reference>